<dbReference type="InterPro" id="IPR052710">
    <property type="entry name" value="CAAX_protease"/>
</dbReference>
<feature type="transmembrane region" description="Helical" evidence="1">
    <location>
        <begin position="20"/>
        <end position="42"/>
    </location>
</feature>
<reference evidence="4" key="1">
    <citation type="journal article" date="2019" name="Int. J. Syst. Evol. Microbiol.">
        <title>The Global Catalogue of Microorganisms (GCM) 10K type strain sequencing project: providing services to taxonomists for standard genome sequencing and annotation.</title>
        <authorList>
            <consortium name="The Broad Institute Genomics Platform"/>
            <consortium name="The Broad Institute Genome Sequencing Center for Infectious Disease"/>
            <person name="Wu L."/>
            <person name="Ma J."/>
        </authorList>
    </citation>
    <scope>NUCLEOTIDE SEQUENCE [LARGE SCALE GENOMIC DNA]</scope>
    <source>
        <strain evidence="4">KCTC 42585</strain>
    </source>
</reference>
<dbReference type="EMBL" id="JBHULT010000006">
    <property type="protein sequence ID" value="MFD2517034.1"/>
    <property type="molecule type" value="Genomic_DNA"/>
</dbReference>
<keyword evidence="1" id="KW-0812">Transmembrane</keyword>
<dbReference type="PANTHER" id="PTHR36435:SF1">
    <property type="entry name" value="CAAX AMINO TERMINAL PROTEASE FAMILY PROTEIN"/>
    <property type="match status" value="1"/>
</dbReference>
<gene>
    <name evidence="3" type="ORF">ACFSTG_03950</name>
</gene>
<dbReference type="GO" id="GO:0016787">
    <property type="term" value="F:hydrolase activity"/>
    <property type="evidence" value="ECO:0007669"/>
    <property type="project" value="UniProtKB-KW"/>
</dbReference>
<feature type="transmembrane region" description="Helical" evidence="1">
    <location>
        <begin position="172"/>
        <end position="189"/>
    </location>
</feature>
<comment type="caution">
    <text evidence="3">The sequence shown here is derived from an EMBL/GenBank/DDBJ whole genome shotgun (WGS) entry which is preliminary data.</text>
</comment>
<feature type="transmembrane region" description="Helical" evidence="1">
    <location>
        <begin position="195"/>
        <end position="214"/>
    </location>
</feature>
<feature type="transmembrane region" description="Helical" evidence="1">
    <location>
        <begin position="90"/>
        <end position="111"/>
    </location>
</feature>
<keyword evidence="1" id="KW-0472">Membrane</keyword>
<name>A0ABW5ITP3_9FLAO</name>
<dbReference type="InterPro" id="IPR003675">
    <property type="entry name" value="Rce1/LyrA-like_dom"/>
</dbReference>
<evidence type="ECO:0000313" key="4">
    <source>
        <dbReference type="Proteomes" id="UP001597468"/>
    </source>
</evidence>
<feature type="transmembrane region" description="Helical" evidence="1">
    <location>
        <begin position="137"/>
        <end position="160"/>
    </location>
</feature>
<sequence length="240" mass="27029">MKYNRRVEPQTLPLDQQGILGLSLMLLLAINFTINYLLFTYYSDSITSVTGTGFWMLIANNALMAAIVYINKQEMNWSWEDLGLAKPTSWWKPLLITIALFLTLVLFTRYVQPLWADLINTNAISMLDDIQGDLSKLIISLIILWITAGFLEELIFRAFLINALEQFLGNSTWSLWGAVGISSVIFGLIHAYQGIGGILTTTGLGLIFGIAYVINGRRIWPLIFIHGLIDTITMINIYNS</sequence>
<evidence type="ECO:0000256" key="1">
    <source>
        <dbReference type="SAM" id="Phobius"/>
    </source>
</evidence>
<feature type="transmembrane region" description="Helical" evidence="1">
    <location>
        <begin position="54"/>
        <end position="70"/>
    </location>
</feature>
<evidence type="ECO:0000259" key="2">
    <source>
        <dbReference type="Pfam" id="PF02517"/>
    </source>
</evidence>
<accession>A0ABW5ITP3</accession>
<dbReference type="RefSeq" id="WP_380748695.1">
    <property type="nucleotide sequence ID" value="NZ_JBHULT010000006.1"/>
</dbReference>
<dbReference type="Pfam" id="PF02517">
    <property type="entry name" value="Rce1-like"/>
    <property type="match status" value="1"/>
</dbReference>
<keyword evidence="1" id="KW-1133">Transmembrane helix</keyword>
<keyword evidence="4" id="KW-1185">Reference proteome</keyword>
<proteinExistence type="predicted"/>
<protein>
    <submittedName>
        <fullName evidence="3">CPBP family intramembrane glutamic endopeptidase</fullName>
        <ecNumber evidence="3">3.4.-.-</ecNumber>
    </submittedName>
</protein>
<feature type="domain" description="CAAX prenyl protease 2/Lysostaphin resistance protein A-like" evidence="2">
    <location>
        <begin position="136"/>
        <end position="231"/>
    </location>
</feature>
<keyword evidence="3" id="KW-0378">Hydrolase</keyword>
<evidence type="ECO:0000313" key="3">
    <source>
        <dbReference type="EMBL" id="MFD2517034.1"/>
    </source>
</evidence>
<dbReference type="PANTHER" id="PTHR36435">
    <property type="entry name" value="SLR1288 PROTEIN"/>
    <property type="match status" value="1"/>
</dbReference>
<dbReference type="Proteomes" id="UP001597468">
    <property type="component" value="Unassembled WGS sequence"/>
</dbReference>
<organism evidence="3 4">
    <name type="scientific">Salinimicrobium flavum</name>
    <dbReference type="NCBI Taxonomy" id="1737065"/>
    <lineage>
        <taxon>Bacteria</taxon>
        <taxon>Pseudomonadati</taxon>
        <taxon>Bacteroidota</taxon>
        <taxon>Flavobacteriia</taxon>
        <taxon>Flavobacteriales</taxon>
        <taxon>Flavobacteriaceae</taxon>
        <taxon>Salinimicrobium</taxon>
    </lineage>
</organism>
<dbReference type="EC" id="3.4.-.-" evidence="3"/>